<accession>A0A2S2DD61</accession>
<dbReference type="EMBL" id="CP029343">
    <property type="protein sequence ID" value="AWL03277.1"/>
    <property type="molecule type" value="Genomic_DNA"/>
</dbReference>
<gene>
    <name evidence="1" type="ORF">DIR46_01620</name>
</gene>
<organism evidence="1 2">
    <name type="scientific">Massilia oculi</name>
    <dbReference type="NCBI Taxonomy" id="945844"/>
    <lineage>
        <taxon>Bacteria</taxon>
        <taxon>Pseudomonadati</taxon>
        <taxon>Pseudomonadota</taxon>
        <taxon>Betaproteobacteria</taxon>
        <taxon>Burkholderiales</taxon>
        <taxon>Oxalobacteraceae</taxon>
        <taxon>Telluria group</taxon>
        <taxon>Massilia</taxon>
    </lineage>
</organism>
<evidence type="ECO:0000313" key="2">
    <source>
        <dbReference type="Proteomes" id="UP000245820"/>
    </source>
</evidence>
<proteinExistence type="predicted"/>
<dbReference type="KEGG" id="mtim:DIR46_01620"/>
<sequence>MLAITLAEKFARAGGHVIWVGTTSDLYRMSDELLFKIAGLELPTEGTEVQFDVIKYLDLMDARAEMMNMWIDFCNVEDCGDMAVEQDFVASMSSFKPTLIVVASSIFDDQTLDAFEFLIRNTSGLQMVKHLRETNPICNILWPSSVANSTLTTLPNLHDTQ</sequence>
<evidence type="ECO:0000313" key="1">
    <source>
        <dbReference type="EMBL" id="AWL03277.1"/>
    </source>
</evidence>
<keyword evidence="2" id="KW-1185">Reference proteome</keyword>
<name>A0A2S2DD61_9BURK</name>
<reference evidence="1 2" key="1">
    <citation type="submission" date="2018-05" db="EMBL/GenBank/DDBJ databases">
        <title>Complete genome sequence of Massilia oculi sp. nov. CCUG 43427T (=DSM 26321T), the type strain of M. oculi, and comparison with genome sequences of other Massilia strains.</title>
        <authorList>
            <person name="Zhu B."/>
        </authorList>
    </citation>
    <scope>NUCLEOTIDE SEQUENCE [LARGE SCALE GENOMIC DNA]</scope>
    <source>
        <strain evidence="1 2">CCUG 43427</strain>
    </source>
</reference>
<dbReference type="AlphaFoldDB" id="A0A2S2DD61"/>
<protein>
    <submittedName>
        <fullName evidence="1">Uncharacterized protein</fullName>
    </submittedName>
</protein>
<dbReference type="Proteomes" id="UP000245820">
    <property type="component" value="Chromosome"/>
</dbReference>